<keyword evidence="3" id="KW-1185">Reference proteome</keyword>
<name>A0ABS2NY93_9BACI</name>
<feature type="transmembrane region" description="Helical" evidence="1">
    <location>
        <begin position="47"/>
        <end position="65"/>
    </location>
</feature>
<sequence length="79" mass="9404">MMITFMTVLIYACTLFFISFLDCYYYDMDYMTCISQLFTFDTGIREWYVYLFGLYGIFHALYLDLRKKNNKSGSTAENG</sequence>
<evidence type="ECO:0000313" key="2">
    <source>
        <dbReference type="EMBL" id="MBM7619393.1"/>
    </source>
</evidence>
<keyword evidence="1" id="KW-0812">Transmembrane</keyword>
<keyword evidence="1" id="KW-1133">Transmembrane helix</keyword>
<keyword evidence="1" id="KW-0472">Membrane</keyword>
<reference evidence="2 3" key="1">
    <citation type="submission" date="2021-01" db="EMBL/GenBank/DDBJ databases">
        <title>Genomic Encyclopedia of Type Strains, Phase IV (KMG-IV): sequencing the most valuable type-strain genomes for metagenomic binning, comparative biology and taxonomic classification.</title>
        <authorList>
            <person name="Goeker M."/>
        </authorList>
    </citation>
    <scope>NUCLEOTIDE SEQUENCE [LARGE SCALE GENOMIC DNA]</scope>
    <source>
        <strain evidence="2 3">DSM 25879</strain>
    </source>
</reference>
<protein>
    <submittedName>
        <fullName evidence="2">Uncharacterized protein</fullName>
    </submittedName>
</protein>
<organism evidence="2 3">
    <name type="scientific">Sutcliffiella tianshenii</name>
    <dbReference type="NCBI Taxonomy" id="1463404"/>
    <lineage>
        <taxon>Bacteria</taxon>
        <taxon>Bacillati</taxon>
        <taxon>Bacillota</taxon>
        <taxon>Bacilli</taxon>
        <taxon>Bacillales</taxon>
        <taxon>Bacillaceae</taxon>
        <taxon>Sutcliffiella</taxon>
    </lineage>
</organism>
<dbReference type="Proteomes" id="UP000737402">
    <property type="component" value="Unassembled WGS sequence"/>
</dbReference>
<proteinExistence type="predicted"/>
<dbReference type="EMBL" id="JAFBED010000002">
    <property type="protein sequence ID" value="MBM7619393.1"/>
    <property type="molecule type" value="Genomic_DNA"/>
</dbReference>
<evidence type="ECO:0000313" key="3">
    <source>
        <dbReference type="Proteomes" id="UP000737402"/>
    </source>
</evidence>
<evidence type="ECO:0000256" key="1">
    <source>
        <dbReference type="SAM" id="Phobius"/>
    </source>
</evidence>
<gene>
    <name evidence="2" type="ORF">JOC95_001242</name>
</gene>
<accession>A0ABS2NY93</accession>
<comment type="caution">
    <text evidence="2">The sequence shown here is derived from an EMBL/GenBank/DDBJ whole genome shotgun (WGS) entry which is preliminary data.</text>
</comment>